<evidence type="ECO:0000313" key="1">
    <source>
        <dbReference type="EMBL" id="PKK62833.1"/>
    </source>
</evidence>
<comment type="caution">
    <text evidence="1">The sequence shown here is derived from an EMBL/GenBank/DDBJ whole genome shotgun (WGS) entry which is preliminary data.</text>
</comment>
<gene>
    <name evidence="1" type="ORF">RhiirC2_789783</name>
</gene>
<dbReference type="Proteomes" id="UP000233469">
    <property type="component" value="Unassembled WGS sequence"/>
</dbReference>
<reference evidence="1 2" key="1">
    <citation type="submission" date="2016-04" db="EMBL/GenBank/DDBJ databases">
        <title>Genome analyses suggest a sexual origin of heterokaryosis in a supposedly ancient asexual fungus.</title>
        <authorList>
            <person name="Ropars J."/>
            <person name="Sedzielewska K."/>
            <person name="Noel J."/>
            <person name="Charron P."/>
            <person name="Farinelli L."/>
            <person name="Marton T."/>
            <person name="Kruger M."/>
            <person name="Pelin A."/>
            <person name="Brachmann A."/>
            <person name="Corradi N."/>
        </authorList>
    </citation>
    <scope>NUCLEOTIDE SEQUENCE [LARGE SCALE GENOMIC DNA]</scope>
    <source>
        <strain evidence="1 2">C2</strain>
    </source>
</reference>
<organism evidence="1 2">
    <name type="scientific">Rhizophagus irregularis</name>
    <dbReference type="NCBI Taxonomy" id="588596"/>
    <lineage>
        <taxon>Eukaryota</taxon>
        <taxon>Fungi</taxon>
        <taxon>Fungi incertae sedis</taxon>
        <taxon>Mucoromycota</taxon>
        <taxon>Glomeromycotina</taxon>
        <taxon>Glomeromycetes</taxon>
        <taxon>Glomerales</taxon>
        <taxon>Glomeraceae</taxon>
        <taxon>Rhizophagus</taxon>
    </lineage>
</organism>
<dbReference type="EMBL" id="LLXL01001799">
    <property type="protein sequence ID" value="PKK62833.1"/>
    <property type="molecule type" value="Genomic_DNA"/>
</dbReference>
<dbReference type="VEuPathDB" id="FungiDB:FUN_005296"/>
<evidence type="ECO:0000313" key="2">
    <source>
        <dbReference type="Proteomes" id="UP000233469"/>
    </source>
</evidence>
<protein>
    <submittedName>
        <fullName evidence="1">Uncharacterized protein</fullName>
    </submittedName>
</protein>
<name>A0A2N1MMJ2_9GLOM</name>
<proteinExistence type="predicted"/>
<sequence length="93" mass="10864">MVNSTLFWALKGMDSKLSMTTQQNNSTLQQQDEGLWSLSKKFMWNFLNEKYKGVEGAEEKFKMINEKHEAFTTPQISLKEFFEEKTTNRSANS</sequence>
<accession>A0A2N1MMJ2</accession>
<reference evidence="1 2" key="2">
    <citation type="submission" date="2017-10" db="EMBL/GenBank/DDBJ databases">
        <title>Extensive intraspecific genome diversity in a model arbuscular mycorrhizal fungus.</title>
        <authorList>
            <person name="Chen E.C.H."/>
            <person name="Morin E."/>
            <person name="Baudet D."/>
            <person name="Noel J."/>
            <person name="Ndikumana S."/>
            <person name="Charron P."/>
            <person name="St-Onge C."/>
            <person name="Giorgi J."/>
            <person name="Grigoriev I.V."/>
            <person name="Roux C."/>
            <person name="Martin F.M."/>
            <person name="Corradi N."/>
        </authorList>
    </citation>
    <scope>NUCLEOTIDE SEQUENCE [LARGE SCALE GENOMIC DNA]</scope>
    <source>
        <strain evidence="1 2">C2</strain>
    </source>
</reference>
<dbReference type="AlphaFoldDB" id="A0A2N1MMJ2"/>